<sequence length="241" mass="28010">MKFPSSNVVVFLAFCLIWEVVGGFSDGTIPTKEIRDRDHRTMRVNMRVGKRYGDGGYEEDEVVSKRDIHNPKRRLRLVVRPGKRTFELDQPLQFYTDPQEGDKTIITAPKRKIRLIMRTGKRDGAHTEHLSQFDDDSTLDTDPYYTNDQNPLSDFKRSSPQFLLNPRVGKLDKTWNVRPVDKRNDPKATDLWFGPRIGRSNDEKLDDVPWNYVILNDNNISKMSAFKPNDVEDQINEEPVD</sequence>
<reference evidence="2" key="1">
    <citation type="submission" date="2020-08" db="EMBL/GenBank/DDBJ databases">
        <title>Genome sequencing and assembly of the red palm weevil Rhynchophorus ferrugineus.</title>
        <authorList>
            <person name="Dias G.B."/>
            <person name="Bergman C.M."/>
            <person name="Manee M."/>
        </authorList>
    </citation>
    <scope>NUCLEOTIDE SEQUENCE</scope>
    <source>
        <strain evidence="2">AA-2017</strain>
        <tissue evidence="2">Whole larva</tissue>
    </source>
</reference>
<evidence type="ECO:0000313" key="2">
    <source>
        <dbReference type="EMBL" id="KAF7279384.1"/>
    </source>
</evidence>
<dbReference type="Proteomes" id="UP000625711">
    <property type="component" value="Unassembled WGS sequence"/>
</dbReference>
<comment type="caution">
    <text evidence="2">The sequence shown here is derived from an EMBL/GenBank/DDBJ whole genome shotgun (WGS) entry which is preliminary data.</text>
</comment>
<evidence type="ECO:0000256" key="1">
    <source>
        <dbReference type="SAM" id="SignalP"/>
    </source>
</evidence>
<name>A0A834IEN8_RHYFE</name>
<keyword evidence="3" id="KW-1185">Reference proteome</keyword>
<evidence type="ECO:0000313" key="3">
    <source>
        <dbReference type="Proteomes" id="UP000625711"/>
    </source>
</evidence>
<feature type="chain" id="PRO_5032289091" evidence="1">
    <location>
        <begin position="24"/>
        <end position="241"/>
    </location>
</feature>
<gene>
    <name evidence="2" type="ORF">GWI33_007326</name>
</gene>
<accession>A0A834IEN8</accession>
<feature type="signal peptide" evidence="1">
    <location>
        <begin position="1"/>
        <end position="23"/>
    </location>
</feature>
<dbReference type="AlphaFoldDB" id="A0A834IEN8"/>
<dbReference type="EMBL" id="JAACXV010000365">
    <property type="protein sequence ID" value="KAF7279384.1"/>
    <property type="molecule type" value="Genomic_DNA"/>
</dbReference>
<organism evidence="2 3">
    <name type="scientific">Rhynchophorus ferrugineus</name>
    <name type="common">Red palm weevil</name>
    <name type="synonym">Curculio ferrugineus</name>
    <dbReference type="NCBI Taxonomy" id="354439"/>
    <lineage>
        <taxon>Eukaryota</taxon>
        <taxon>Metazoa</taxon>
        <taxon>Ecdysozoa</taxon>
        <taxon>Arthropoda</taxon>
        <taxon>Hexapoda</taxon>
        <taxon>Insecta</taxon>
        <taxon>Pterygota</taxon>
        <taxon>Neoptera</taxon>
        <taxon>Endopterygota</taxon>
        <taxon>Coleoptera</taxon>
        <taxon>Polyphaga</taxon>
        <taxon>Cucujiformia</taxon>
        <taxon>Curculionidae</taxon>
        <taxon>Dryophthorinae</taxon>
        <taxon>Rhynchophorus</taxon>
    </lineage>
</organism>
<proteinExistence type="predicted"/>
<protein>
    <submittedName>
        <fullName evidence="2">Uncharacterized protein</fullName>
    </submittedName>
</protein>
<keyword evidence="1" id="KW-0732">Signal</keyword>
<dbReference type="OrthoDB" id="6770025at2759"/>